<feature type="transmembrane region" description="Helical" evidence="1">
    <location>
        <begin position="56"/>
        <end position="77"/>
    </location>
</feature>
<dbReference type="InParanoid" id="A0A0V0QSW2"/>
<dbReference type="InterPro" id="IPR036259">
    <property type="entry name" value="MFS_trans_sf"/>
</dbReference>
<comment type="caution">
    <text evidence="2">The sequence shown here is derived from an EMBL/GenBank/DDBJ whole genome shotgun (WGS) entry which is preliminary data.</text>
</comment>
<evidence type="ECO:0000256" key="1">
    <source>
        <dbReference type="SAM" id="Phobius"/>
    </source>
</evidence>
<keyword evidence="1" id="KW-1133">Transmembrane helix</keyword>
<feature type="transmembrane region" description="Helical" evidence="1">
    <location>
        <begin position="27"/>
        <end position="44"/>
    </location>
</feature>
<keyword evidence="1" id="KW-0812">Transmembrane</keyword>
<feature type="transmembrane region" description="Helical" evidence="1">
    <location>
        <begin position="258"/>
        <end position="276"/>
    </location>
</feature>
<feature type="transmembrane region" description="Helical" evidence="1">
    <location>
        <begin position="118"/>
        <end position="142"/>
    </location>
</feature>
<dbReference type="SUPFAM" id="SSF103473">
    <property type="entry name" value="MFS general substrate transporter"/>
    <property type="match status" value="1"/>
</dbReference>
<feature type="transmembrane region" description="Helical" evidence="1">
    <location>
        <begin position="89"/>
        <end position="111"/>
    </location>
</feature>
<keyword evidence="3" id="KW-1185">Reference proteome</keyword>
<protein>
    <submittedName>
        <fullName evidence="2">Major facilitator superfamily domain, general substrate transporter</fullName>
    </submittedName>
</protein>
<proteinExistence type="predicted"/>
<name>A0A0V0QSW2_PSEPJ</name>
<dbReference type="AlphaFoldDB" id="A0A0V0QSW2"/>
<evidence type="ECO:0000313" key="3">
    <source>
        <dbReference type="Proteomes" id="UP000054937"/>
    </source>
</evidence>
<dbReference type="Gene3D" id="1.20.1250.20">
    <property type="entry name" value="MFS general substrate transporter like domains"/>
    <property type="match status" value="2"/>
</dbReference>
<gene>
    <name evidence="2" type="ORF">PPERSA_00711</name>
</gene>
<accession>A0A0V0QSW2</accession>
<dbReference type="Proteomes" id="UP000054937">
    <property type="component" value="Unassembled WGS sequence"/>
</dbReference>
<reference evidence="2 3" key="1">
    <citation type="journal article" date="2015" name="Sci. Rep.">
        <title>Genome of the facultative scuticociliatosis pathogen Pseudocohnilembus persalinus provides insight into its virulence through horizontal gene transfer.</title>
        <authorList>
            <person name="Xiong J."/>
            <person name="Wang G."/>
            <person name="Cheng J."/>
            <person name="Tian M."/>
            <person name="Pan X."/>
            <person name="Warren A."/>
            <person name="Jiang C."/>
            <person name="Yuan D."/>
            <person name="Miao W."/>
        </authorList>
    </citation>
    <scope>NUCLEOTIDE SEQUENCE [LARGE SCALE GENOMIC DNA]</scope>
    <source>
        <strain evidence="2">36N120E</strain>
    </source>
</reference>
<feature type="transmembrane region" description="Helical" evidence="1">
    <location>
        <begin position="288"/>
        <end position="313"/>
    </location>
</feature>
<organism evidence="2 3">
    <name type="scientific">Pseudocohnilembus persalinus</name>
    <name type="common">Ciliate</name>
    <dbReference type="NCBI Taxonomy" id="266149"/>
    <lineage>
        <taxon>Eukaryota</taxon>
        <taxon>Sar</taxon>
        <taxon>Alveolata</taxon>
        <taxon>Ciliophora</taxon>
        <taxon>Intramacronucleata</taxon>
        <taxon>Oligohymenophorea</taxon>
        <taxon>Scuticociliatia</taxon>
        <taxon>Philasterida</taxon>
        <taxon>Pseudocohnilembidae</taxon>
        <taxon>Pseudocohnilembus</taxon>
    </lineage>
</organism>
<keyword evidence="1" id="KW-0472">Membrane</keyword>
<evidence type="ECO:0000313" key="2">
    <source>
        <dbReference type="EMBL" id="KRX05410.1"/>
    </source>
</evidence>
<feature type="transmembrane region" description="Helical" evidence="1">
    <location>
        <begin position="224"/>
        <end position="246"/>
    </location>
</feature>
<dbReference type="EMBL" id="LDAU01000109">
    <property type="protein sequence ID" value="KRX05410.1"/>
    <property type="molecule type" value="Genomic_DNA"/>
</dbReference>
<sequence length="326" mass="36210">MFAAIICFGIGLTTVTLLGQTMARAELLLSFIGVIFMFIALLSKDIATLKPSDEQFALLVIGSFLSGSAIANFQLIVEMVMWYPLEIAGTVQGIFAGIGNLFLGAFGLILINCLQNGLSLIGGYIIVLVLFVITLPLTYIYLQKTPLTQLIDQKMEENKATIIAEFCGQQNFPSKFHIIKSNYLKGYIMAYHKTTVYEALFQNFTFSCITSFTRVFTGYLTDKITGFLSTQISLIIIIISSLILSFSQSNSPHSFMHIGGLLFLAIGIGFMMAGNYKWIVEIRYNHILAIGMLAGFFGALGGPILYLLLSYFLQLQEQLFQQQIKY</sequence>